<evidence type="ECO:0000259" key="5">
    <source>
        <dbReference type="SMART" id="SM00062"/>
    </source>
</evidence>
<dbReference type="SUPFAM" id="SSF53850">
    <property type="entry name" value="Periplasmic binding protein-like II"/>
    <property type="match status" value="1"/>
</dbReference>
<dbReference type="SMART" id="SM00062">
    <property type="entry name" value="PBPb"/>
    <property type="match status" value="1"/>
</dbReference>
<dbReference type="GO" id="GO:0006865">
    <property type="term" value="P:amino acid transport"/>
    <property type="evidence" value="ECO:0007669"/>
    <property type="project" value="TreeGrafter"/>
</dbReference>
<dbReference type="InterPro" id="IPR001638">
    <property type="entry name" value="Solute-binding_3/MltF_N"/>
</dbReference>
<dbReference type="RefSeq" id="WP_092962886.1">
    <property type="nucleotide sequence ID" value="NZ_FOSQ01000016.1"/>
</dbReference>
<evidence type="ECO:0000256" key="4">
    <source>
        <dbReference type="SAM" id="SignalP"/>
    </source>
</evidence>
<dbReference type="Proteomes" id="UP000199473">
    <property type="component" value="Unassembled WGS sequence"/>
</dbReference>
<evidence type="ECO:0000256" key="1">
    <source>
        <dbReference type="ARBA" id="ARBA00010333"/>
    </source>
</evidence>
<dbReference type="PANTHER" id="PTHR30085">
    <property type="entry name" value="AMINO ACID ABC TRANSPORTER PERMEASE"/>
    <property type="match status" value="1"/>
</dbReference>
<keyword evidence="3 4" id="KW-0732">Signal</keyword>
<feature type="signal peptide" evidence="4">
    <location>
        <begin position="1"/>
        <end position="18"/>
    </location>
</feature>
<evidence type="ECO:0000313" key="6">
    <source>
        <dbReference type="EMBL" id="SFL05002.1"/>
    </source>
</evidence>
<name>A0A1I4EGW6_9PROT</name>
<proteinExistence type="inferred from homology"/>
<evidence type="ECO:0000313" key="7">
    <source>
        <dbReference type="Proteomes" id="UP000199473"/>
    </source>
</evidence>
<evidence type="ECO:0000256" key="3">
    <source>
        <dbReference type="ARBA" id="ARBA00022729"/>
    </source>
</evidence>
<dbReference type="Gene3D" id="3.40.190.10">
    <property type="entry name" value="Periplasmic binding protein-like II"/>
    <property type="match status" value="2"/>
</dbReference>
<gene>
    <name evidence="6" type="ORF">SAMN02745775_11657</name>
</gene>
<feature type="domain" description="Solute-binding protein family 3/N-terminal" evidence="5">
    <location>
        <begin position="31"/>
        <end position="260"/>
    </location>
</feature>
<keyword evidence="7" id="KW-1185">Reference proteome</keyword>
<dbReference type="InterPro" id="IPR051455">
    <property type="entry name" value="Bact_solute-bind_prot3"/>
</dbReference>
<dbReference type="Pfam" id="PF00497">
    <property type="entry name" value="SBP_bac_3"/>
    <property type="match status" value="1"/>
</dbReference>
<feature type="chain" id="PRO_5011464626" evidence="4">
    <location>
        <begin position="19"/>
        <end position="335"/>
    </location>
</feature>
<comment type="similarity">
    <text evidence="1">Belongs to the bacterial solute-binding protein 3 family.</text>
</comment>
<accession>A0A1I4EGW6</accession>
<keyword evidence="2" id="KW-0813">Transport</keyword>
<evidence type="ECO:0000256" key="2">
    <source>
        <dbReference type="ARBA" id="ARBA00022448"/>
    </source>
</evidence>
<dbReference type="EMBL" id="FOSQ01000016">
    <property type="protein sequence ID" value="SFL05002.1"/>
    <property type="molecule type" value="Genomic_DNA"/>
</dbReference>
<dbReference type="STRING" id="1123062.SAMN02745775_11657"/>
<dbReference type="AlphaFoldDB" id="A0A1I4EGW6"/>
<dbReference type="OrthoDB" id="9777941at2"/>
<organism evidence="6 7">
    <name type="scientific">Falsiroseomonas stagni DSM 19981</name>
    <dbReference type="NCBI Taxonomy" id="1123062"/>
    <lineage>
        <taxon>Bacteria</taxon>
        <taxon>Pseudomonadati</taxon>
        <taxon>Pseudomonadota</taxon>
        <taxon>Alphaproteobacteria</taxon>
        <taxon>Acetobacterales</taxon>
        <taxon>Roseomonadaceae</taxon>
        <taxon>Falsiroseomonas</taxon>
    </lineage>
</organism>
<protein>
    <submittedName>
        <fullName evidence="6">Amino acid ABC transporter substrate-binding protein, PAAT family</fullName>
    </submittedName>
</protein>
<sequence>MRKLIATLMMGLPLAAAAQPSTLDAVRARGEVLCAVHTGLPGFAVAGADGRMAGIDADTCRAVAAAALGDAGKVRFVPGSMADSLAATAAGRVDLVARAATQTMMRDTAMGLAAAGVTVFDGQGFVVRRASGIEDLAGLAGRTVCVTAGSTNEQSLADAAKRAGIAITPLALPTLAELLAAFGEGRCAALSADMVPLAGLVATRFGTAEHVMLPDVISREPLGPFVRDGDRQWEQIAFWTVNALIEAEAMGITSANAATLRDSGPPRIRRLLGGLPGLGAPLGLPDDWMFRVVTQVGNYAEMYERNLGGGSPIGLVRGLNQLYDRGGLLYPVPMR</sequence>
<reference evidence="6 7" key="1">
    <citation type="submission" date="2016-10" db="EMBL/GenBank/DDBJ databases">
        <authorList>
            <person name="de Groot N.N."/>
        </authorList>
    </citation>
    <scope>NUCLEOTIDE SEQUENCE [LARGE SCALE GENOMIC DNA]</scope>
    <source>
        <strain evidence="6 7">DSM 19981</strain>
    </source>
</reference>
<dbReference type="PANTHER" id="PTHR30085:SF7">
    <property type="entry name" value="AMINO-ACID ABC TRANSPORTER-BINDING PROTEIN YHDW-RELATED"/>
    <property type="match status" value="1"/>
</dbReference>